<dbReference type="HOGENOM" id="CLU_061500_0_0_2"/>
<dbReference type="InterPro" id="IPR017900">
    <property type="entry name" value="4Fe4S_Fe_S_CS"/>
</dbReference>
<dbReference type="STRING" id="349307.Mthe_1625"/>
<name>A0B9L8_METTP</name>
<proteinExistence type="predicted"/>
<feature type="domain" description="4Fe-4S ferredoxin-type" evidence="1">
    <location>
        <begin position="313"/>
        <end position="340"/>
    </location>
</feature>
<dbReference type="InterPro" id="IPR017677">
    <property type="entry name" value="Methan_mark_16"/>
</dbReference>
<dbReference type="EMBL" id="CP000477">
    <property type="protein sequence ID" value="ABK15392.1"/>
    <property type="molecule type" value="Genomic_DNA"/>
</dbReference>
<accession>A0B9L8</accession>
<dbReference type="InterPro" id="IPR017896">
    <property type="entry name" value="4Fe4S_Fe-S-bd"/>
</dbReference>
<keyword evidence="3" id="KW-1185">Reference proteome</keyword>
<dbReference type="PROSITE" id="PS51379">
    <property type="entry name" value="4FE4S_FER_2"/>
    <property type="match status" value="2"/>
</dbReference>
<dbReference type="GeneID" id="4462202"/>
<dbReference type="AlphaFoldDB" id="A0B9L8"/>
<evidence type="ECO:0000313" key="2">
    <source>
        <dbReference type="EMBL" id="ABK15392.1"/>
    </source>
</evidence>
<evidence type="ECO:0000313" key="3">
    <source>
        <dbReference type="Proteomes" id="UP000000674"/>
    </source>
</evidence>
<protein>
    <recommendedName>
        <fullName evidence="1">4Fe-4S ferredoxin-type domain-containing protein</fullName>
    </recommendedName>
</protein>
<evidence type="ECO:0000259" key="1">
    <source>
        <dbReference type="PROSITE" id="PS51379"/>
    </source>
</evidence>
<dbReference type="Proteomes" id="UP000000674">
    <property type="component" value="Chromosome"/>
</dbReference>
<dbReference type="SUPFAM" id="SSF54862">
    <property type="entry name" value="4Fe-4S ferredoxins"/>
    <property type="match status" value="1"/>
</dbReference>
<dbReference type="NCBIfam" id="TIGR03287">
    <property type="entry name" value="methan_mark_16"/>
    <property type="match status" value="1"/>
</dbReference>
<feature type="domain" description="4Fe-4S ferredoxin-type" evidence="1">
    <location>
        <begin position="341"/>
        <end position="369"/>
    </location>
</feature>
<dbReference type="PROSITE" id="PS00198">
    <property type="entry name" value="4FE4S_FER_1"/>
    <property type="match status" value="1"/>
</dbReference>
<dbReference type="Gene3D" id="3.30.70.20">
    <property type="match status" value="1"/>
</dbReference>
<dbReference type="OrthoDB" id="53379at2157"/>
<reference evidence="2 3" key="1">
    <citation type="submission" date="2006-10" db="EMBL/GenBank/DDBJ databases">
        <title>Complete sequence of Methanosaeta thermophila PT.</title>
        <authorList>
            <consortium name="US DOE Joint Genome Institute"/>
            <person name="Copeland A."/>
            <person name="Lucas S."/>
            <person name="Lapidus A."/>
            <person name="Barry K."/>
            <person name="Detter J.C."/>
            <person name="Glavina del Rio T."/>
            <person name="Hammon N."/>
            <person name="Israni S."/>
            <person name="Pitluck S."/>
            <person name="Chain P."/>
            <person name="Malfatti S."/>
            <person name="Shin M."/>
            <person name="Vergez L."/>
            <person name="Schmutz J."/>
            <person name="Larimer F."/>
            <person name="Land M."/>
            <person name="Hauser L."/>
            <person name="Kyrpides N."/>
            <person name="Kim E."/>
            <person name="Smith K.S."/>
            <person name="Ingram-Smith C."/>
            <person name="Richardson P."/>
        </authorList>
    </citation>
    <scope>NUCLEOTIDE SEQUENCE [LARGE SCALE GENOMIC DNA]</scope>
    <source>
        <strain evidence="3">DSM 6194 / JCM 14653 / NBRC 101360 / PT</strain>
    </source>
</reference>
<dbReference type="InterPro" id="IPR002708">
    <property type="entry name" value="HcyBio"/>
</dbReference>
<dbReference type="RefSeq" id="WP_011696770.1">
    <property type="nucleotide sequence ID" value="NC_008553.1"/>
</dbReference>
<sequence length="418" mass="45392">MRKSIEEINERIRRGEATVLTAEEVRDLVEQGAVSELQDVDVVTTATRAVMSGTYAVLSFGLAEKGSFARSVSARINGVLAHVGPCPNERLGHIDLIVFGTAHRDERYGGGHLFRDLVARRSVCVDVETSDGRCISRELTLDEIPHARIFGTRNAFMNYSAFVNTGGVAMSTIFHAIPFPVSMSGASFSGCGILNPLENDPLLETIGVGTRVLINGAEGFVIGTGTRSTPERPNLSGFADMHQMMPEFMGGFVTSAGPECITSWAVPVPVLSQSVFNAVSRPERAIPLPVMDVGTRSSLWAADYAQVWRDVDLAVRVRPDSCKDCTNCIAEISCPMGAIKRPVRIDRGLCFNCGLCSVLCPEVFRARLGSVRSPDGIHVPVTLRQSDRLRAIRLAEILKERILDGSFRISACVKRLSP</sequence>
<dbReference type="Pfam" id="PF01837">
    <property type="entry name" value="HcyBio"/>
    <property type="match status" value="1"/>
</dbReference>
<dbReference type="GO" id="GO:0016491">
    <property type="term" value="F:oxidoreductase activity"/>
    <property type="evidence" value="ECO:0007669"/>
    <property type="project" value="UniProtKB-ARBA"/>
</dbReference>
<gene>
    <name evidence="2" type="ordered locus">Mthe_1625</name>
</gene>
<dbReference type="KEGG" id="mtp:Mthe_1625"/>
<organism evidence="2 3">
    <name type="scientific">Methanothrix thermoacetophila (strain DSM 6194 / JCM 14653 / NBRC 101360 / PT)</name>
    <name type="common">Methanosaeta thermophila</name>
    <dbReference type="NCBI Taxonomy" id="349307"/>
    <lineage>
        <taxon>Archaea</taxon>
        <taxon>Methanobacteriati</taxon>
        <taxon>Methanobacteriota</taxon>
        <taxon>Stenosarchaea group</taxon>
        <taxon>Methanomicrobia</taxon>
        <taxon>Methanotrichales</taxon>
        <taxon>Methanotrichaceae</taxon>
        <taxon>Methanothrix</taxon>
    </lineage>
</organism>